<dbReference type="RefSeq" id="WP_253239089.1">
    <property type="nucleotide sequence ID" value="NZ_JAMYJR010000021.1"/>
</dbReference>
<keyword evidence="2" id="KW-0472">Membrane</keyword>
<name>A0ABT1DPW8_9ACTN</name>
<keyword evidence="4" id="KW-1185">Reference proteome</keyword>
<dbReference type="Proteomes" id="UP001523369">
    <property type="component" value="Unassembled WGS sequence"/>
</dbReference>
<feature type="transmembrane region" description="Helical" evidence="2">
    <location>
        <begin position="235"/>
        <end position="255"/>
    </location>
</feature>
<feature type="region of interest" description="Disordered" evidence="1">
    <location>
        <begin position="1"/>
        <end position="81"/>
    </location>
</feature>
<reference evidence="3 4" key="1">
    <citation type="submission" date="2022-06" db="EMBL/GenBank/DDBJ databases">
        <title>New Species of the Genus Actinoplanes, ActinopZanes ferrugineus.</title>
        <authorList>
            <person name="Ding P."/>
        </authorList>
    </citation>
    <scope>NUCLEOTIDE SEQUENCE [LARGE SCALE GENOMIC DNA]</scope>
    <source>
        <strain evidence="3 4">TRM88003</strain>
    </source>
</reference>
<evidence type="ECO:0000313" key="4">
    <source>
        <dbReference type="Proteomes" id="UP001523369"/>
    </source>
</evidence>
<feature type="transmembrane region" description="Helical" evidence="2">
    <location>
        <begin position="300"/>
        <end position="321"/>
    </location>
</feature>
<keyword evidence="2" id="KW-1133">Transmembrane helix</keyword>
<accession>A0ABT1DPW8</accession>
<evidence type="ECO:0000313" key="3">
    <source>
        <dbReference type="EMBL" id="MCO8272902.1"/>
    </source>
</evidence>
<evidence type="ECO:0000256" key="2">
    <source>
        <dbReference type="SAM" id="Phobius"/>
    </source>
</evidence>
<feature type="transmembrane region" description="Helical" evidence="2">
    <location>
        <begin position="187"/>
        <end position="214"/>
    </location>
</feature>
<feature type="compositionally biased region" description="Basic and acidic residues" evidence="1">
    <location>
        <begin position="1"/>
        <end position="13"/>
    </location>
</feature>
<comment type="caution">
    <text evidence="3">The sequence shown here is derived from an EMBL/GenBank/DDBJ whole genome shotgun (WGS) entry which is preliminary data.</text>
</comment>
<sequence>MSDKAPDENRPEPSDPTPADPTAAQPPADPTAPPPAHPVPNDPPPPGFTQMPPGQDPWQAAADPQQQPPPPGYDPTAYGAPGYGTPGYGPGYAAPGYGPPGYDPAGYQLPYGYYAGPADPLVSADFGGWWQRSFALLGAVWRPMVQVQLVWAIPLVAVGILTAIYGPDRTVDFTSTNPPEFDDLFGPLLVVLPFALIAVVLTLVAQLATLDVLVQRATGQPVSVGRALLTGLRRFFPMLGWQILAGLVTIVGLLLCILPGVYVLIVFLILPVIVLVERGQGISRAFQLVHADFGPAAARLAVIVGMHIAFVIAEGIFSAVLNPTTAAGPGVTVATAVLSTAFSVATGVVMSPLLLTAYADMRARREPFSTAYLIPHPGTN</sequence>
<feature type="transmembrane region" description="Helical" evidence="2">
    <location>
        <begin position="149"/>
        <end position="167"/>
    </location>
</feature>
<feature type="compositionally biased region" description="Pro residues" evidence="1">
    <location>
        <begin position="27"/>
        <end position="47"/>
    </location>
</feature>
<proteinExistence type="predicted"/>
<evidence type="ECO:0000256" key="1">
    <source>
        <dbReference type="SAM" id="MobiDB-lite"/>
    </source>
</evidence>
<gene>
    <name evidence="3" type="ORF">M1L60_20105</name>
</gene>
<protein>
    <recommendedName>
        <fullName evidence="5">Glycerophosphoryl diester phosphodiesterase membrane domain-containing protein</fullName>
    </recommendedName>
</protein>
<dbReference type="EMBL" id="JAMYJR010000021">
    <property type="protein sequence ID" value="MCO8272902.1"/>
    <property type="molecule type" value="Genomic_DNA"/>
</dbReference>
<evidence type="ECO:0008006" key="5">
    <source>
        <dbReference type="Google" id="ProtNLM"/>
    </source>
</evidence>
<feature type="transmembrane region" description="Helical" evidence="2">
    <location>
        <begin position="333"/>
        <end position="355"/>
    </location>
</feature>
<organism evidence="3 4">
    <name type="scientific">Paractinoplanes aksuensis</name>
    <dbReference type="NCBI Taxonomy" id="2939490"/>
    <lineage>
        <taxon>Bacteria</taxon>
        <taxon>Bacillati</taxon>
        <taxon>Actinomycetota</taxon>
        <taxon>Actinomycetes</taxon>
        <taxon>Micromonosporales</taxon>
        <taxon>Micromonosporaceae</taxon>
        <taxon>Paractinoplanes</taxon>
    </lineage>
</organism>
<feature type="compositionally biased region" description="Low complexity" evidence="1">
    <location>
        <begin position="48"/>
        <end position="65"/>
    </location>
</feature>
<keyword evidence="2" id="KW-0812">Transmembrane</keyword>